<feature type="non-terminal residue" evidence="1">
    <location>
        <position position="470"/>
    </location>
</feature>
<feature type="non-terminal residue" evidence="1">
    <location>
        <position position="1"/>
    </location>
</feature>
<evidence type="ECO:0000313" key="1">
    <source>
        <dbReference type="EMBL" id="SVB85926.1"/>
    </source>
</evidence>
<dbReference type="InterPro" id="IPR013783">
    <property type="entry name" value="Ig-like_fold"/>
</dbReference>
<sequence>PENWSQPGFNDSGWVIGAAPFGDREYNNVDPNTDWDTTGSSPYNDDIILIRHKFQLSGVVNSAEINVAFANYCTPFLNGNLIYSERGGNSHGAEYWNDDGTETIPSTMFNDGENVLAVYGRDYVYGSGNQNRQWLDLQMTAQVFKATNDSIILGDTVLVAINGGNHGNTSANNFTINVTANNTLVEAFYFETVAADSSSSLWMAWTPELVGLNQLDVQISCDCNDTNLSNNLFTMNLTTLTYSLEASFDDGIIVVNGSRMVDFSIEVQNTGDLVDNVSLTPSESMFGNWNIEFTPNDFLLLPGQTQSVTITVLIPDSYNDGFYNLSFDVESQYDNVVTKSLLKRGSTNDVAWRWINSTGSSLLYNNTNWTKLSFNDTSWSDGSTPFGDTDLGGIDYKTFWDGDNYAYFRHIVDIPDMGLYEGGFMSINVATNNYGDHYINGIYVFGDMDEGSGHGAEYWNEEFQVYINYL</sequence>
<evidence type="ECO:0008006" key="2">
    <source>
        <dbReference type="Google" id="ProtNLM"/>
    </source>
</evidence>
<accession>A0A382HF80</accession>
<protein>
    <recommendedName>
        <fullName evidence="2">CARDB domain-containing protein</fullName>
    </recommendedName>
</protein>
<dbReference type="EMBL" id="UINC01060912">
    <property type="protein sequence ID" value="SVB85926.1"/>
    <property type="molecule type" value="Genomic_DNA"/>
</dbReference>
<reference evidence="1" key="1">
    <citation type="submission" date="2018-05" db="EMBL/GenBank/DDBJ databases">
        <authorList>
            <person name="Lanie J.A."/>
            <person name="Ng W.-L."/>
            <person name="Kazmierczak K.M."/>
            <person name="Andrzejewski T.M."/>
            <person name="Davidsen T.M."/>
            <person name="Wayne K.J."/>
            <person name="Tettelin H."/>
            <person name="Glass J.I."/>
            <person name="Rusch D."/>
            <person name="Podicherti R."/>
            <person name="Tsui H.-C.T."/>
            <person name="Winkler M.E."/>
        </authorList>
    </citation>
    <scope>NUCLEOTIDE SEQUENCE</scope>
</reference>
<proteinExistence type="predicted"/>
<organism evidence="1">
    <name type="scientific">marine metagenome</name>
    <dbReference type="NCBI Taxonomy" id="408172"/>
    <lineage>
        <taxon>unclassified sequences</taxon>
        <taxon>metagenomes</taxon>
        <taxon>ecological metagenomes</taxon>
    </lineage>
</organism>
<gene>
    <name evidence="1" type="ORF">METZ01_LOCUS238780</name>
</gene>
<name>A0A382HF80_9ZZZZ</name>
<dbReference type="Gene3D" id="2.60.40.10">
    <property type="entry name" value="Immunoglobulins"/>
    <property type="match status" value="1"/>
</dbReference>
<dbReference type="AlphaFoldDB" id="A0A382HF80"/>